<dbReference type="PANTHER" id="PTHR46469:SF1">
    <property type="entry name" value="TRANSCRIPTION INITIATION FACTOR TFIID SUBUNIT 8"/>
    <property type="match status" value="1"/>
</dbReference>
<dbReference type="AlphaFoldDB" id="A0A1U7LHE4"/>
<dbReference type="Pfam" id="PF07524">
    <property type="entry name" value="Bromo_TP"/>
    <property type="match status" value="1"/>
</dbReference>
<dbReference type="PANTHER" id="PTHR46469">
    <property type="entry name" value="TRANSCRIPTION INITIATION FACTOR TFIID SUBUNIT 8"/>
    <property type="match status" value="1"/>
</dbReference>
<keyword evidence="5" id="KW-0804">Transcription</keyword>
<evidence type="ECO:0000259" key="8">
    <source>
        <dbReference type="Pfam" id="PF10406"/>
    </source>
</evidence>
<dbReference type="CDD" id="cd08049">
    <property type="entry name" value="TAF8"/>
    <property type="match status" value="1"/>
</dbReference>
<gene>
    <name evidence="9" type="ORF">NEOLI_002994</name>
</gene>
<comment type="caution">
    <text evidence="9">The sequence shown here is derived from an EMBL/GenBank/DDBJ whole genome shotgun (WGS) entry which is preliminary data.</text>
</comment>
<evidence type="ECO:0000256" key="2">
    <source>
        <dbReference type="ARBA" id="ARBA00008767"/>
    </source>
</evidence>
<evidence type="ECO:0000313" key="10">
    <source>
        <dbReference type="Proteomes" id="UP000186594"/>
    </source>
</evidence>
<evidence type="ECO:0000256" key="3">
    <source>
        <dbReference type="ARBA" id="ARBA00017307"/>
    </source>
</evidence>
<dbReference type="InterPro" id="IPR006565">
    <property type="entry name" value="BTP"/>
</dbReference>
<keyword evidence="9" id="KW-0648">Protein biosynthesis</keyword>
<dbReference type="EMBL" id="LXFE01003971">
    <property type="protein sequence ID" value="OLL22048.1"/>
    <property type="molecule type" value="Genomic_DNA"/>
</dbReference>
<dbReference type="OMA" id="NWESQKW"/>
<dbReference type="Pfam" id="PF10406">
    <property type="entry name" value="TAF8_C"/>
    <property type="match status" value="1"/>
</dbReference>
<dbReference type="GO" id="GO:0006367">
    <property type="term" value="P:transcription initiation at RNA polymerase II promoter"/>
    <property type="evidence" value="ECO:0007669"/>
    <property type="project" value="TreeGrafter"/>
</dbReference>
<name>A0A1U7LHE4_NEOID</name>
<dbReference type="Gene3D" id="1.10.20.10">
    <property type="entry name" value="Histone, subunit A"/>
    <property type="match status" value="1"/>
</dbReference>
<dbReference type="GO" id="GO:0005669">
    <property type="term" value="C:transcription factor TFIID complex"/>
    <property type="evidence" value="ECO:0007669"/>
    <property type="project" value="InterPro"/>
</dbReference>
<protein>
    <recommendedName>
        <fullName evidence="3">Transcription initiation factor TFIID subunit 8</fullName>
    </recommendedName>
</protein>
<comment type="similarity">
    <text evidence="2">Belongs to the TAF8 family.</text>
</comment>
<evidence type="ECO:0000259" key="7">
    <source>
        <dbReference type="Pfam" id="PF07524"/>
    </source>
</evidence>
<evidence type="ECO:0000256" key="4">
    <source>
        <dbReference type="ARBA" id="ARBA00023015"/>
    </source>
</evidence>
<dbReference type="InterPro" id="IPR009072">
    <property type="entry name" value="Histone-fold"/>
</dbReference>
<dbReference type="STRING" id="1198029.A0A1U7LHE4"/>
<keyword evidence="6" id="KW-0539">Nucleus</keyword>
<evidence type="ECO:0000256" key="6">
    <source>
        <dbReference type="ARBA" id="ARBA00023242"/>
    </source>
</evidence>
<accession>A0A1U7LHE4</accession>
<dbReference type="InterPro" id="IPR037818">
    <property type="entry name" value="TAF8"/>
</dbReference>
<evidence type="ECO:0000313" key="9">
    <source>
        <dbReference type="EMBL" id="OLL22048.1"/>
    </source>
</evidence>
<evidence type="ECO:0000256" key="1">
    <source>
        <dbReference type="ARBA" id="ARBA00004123"/>
    </source>
</evidence>
<feature type="domain" description="Bromodomain associated" evidence="7">
    <location>
        <begin position="21"/>
        <end position="78"/>
    </location>
</feature>
<feature type="domain" description="Transcription factor TFIID subunit 8 C-terminal" evidence="8">
    <location>
        <begin position="138"/>
        <end position="185"/>
    </location>
</feature>
<organism evidence="9 10">
    <name type="scientific">Neolecta irregularis (strain DAH-3)</name>
    <dbReference type="NCBI Taxonomy" id="1198029"/>
    <lineage>
        <taxon>Eukaryota</taxon>
        <taxon>Fungi</taxon>
        <taxon>Dikarya</taxon>
        <taxon>Ascomycota</taxon>
        <taxon>Taphrinomycotina</taxon>
        <taxon>Neolectales</taxon>
        <taxon>Neolectaceae</taxon>
        <taxon>Neolecta</taxon>
    </lineage>
</organism>
<keyword evidence="10" id="KW-1185">Reference proteome</keyword>
<sequence>MGTSWFLDSPTGTNSLLVDRSIFSILQSTGYDSATPAAVDHLRIYFEAYLKSLASDILHFTHAKRHRKPMLADVALSFICNRIGTGGLETELERLTGPLSIPETISVESSVDAFLPSAEIDRLLGSSLDGTSDRQKFIPTHMPQFPAKHTYLSTPVYSKRQTAPRFIREKATEQARLAEEALRKFLVADKLEEDLTLGKDKAFETAWKEMGFEDEKVSDAFMGCANSEKQYWRRRKHVGV</sequence>
<comment type="subcellular location">
    <subcellularLocation>
        <location evidence="1">Nucleus</location>
    </subcellularLocation>
</comment>
<keyword evidence="4" id="KW-0805">Transcription regulation</keyword>
<reference evidence="9 10" key="1">
    <citation type="submission" date="2016-04" db="EMBL/GenBank/DDBJ databases">
        <title>Evolutionary innovation and constraint leading to complex multicellularity in the Ascomycota.</title>
        <authorList>
            <person name="Cisse O."/>
            <person name="Nguyen A."/>
            <person name="Hewitt D.A."/>
            <person name="Jedd G."/>
            <person name="Stajich J.E."/>
        </authorList>
    </citation>
    <scope>NUCLEOTIDE SEQUENCE [LARGE SCALE GENOMIC DNA]</scope>
    <source>
        <strain evidence="9 10">DAH-3</strain>
    </source>
</reference>
<dbReference type="Proteomes" id="UP000186594">
    <property type="component" value="Unassembled WGS sequence"/>
</dbReference>
<proteinExistence type="inferred from homology"/>
<dbReference type="InterPro" id="IPR019473">
    <property type="entry name" value="TFIID_su8_C"/>
</dbReference>
<dbReference type="GO" id="GO:0046982">
    <property type="term" value="F:protein heterodimerization activity"/>
    <property type="evidence" value="ECO:0007669"/>
    <property type="project" value="InterPro"/>
</dbReference>
<dbReference type="GO" id="GO:0003743">
    <property type="term" value="F:translation initiation factor activity"/>
    <property type="evidence" value="ECO:0007669"/>
    <property type="project" value="UniProtKB-KW"/>
</dbReference>
<dbReference type="OrthoDB" id="2193813at2759"/>
<evidence type="ECO:0000256" key="5">
    <source>
        <dbReference type="ARBA" id="ARBA00023163"/>
    </source>
</evidence>
<keyword evidence="9" id="KW-0396">Initiation factor</keyword>